<dbReference type="EMBL" id="CP003282">
    <property type="protein sequence ID" value="AFG38177.1"/>
    <property type="molecule type" value="Genomic_DNA"/>
</dbReference>
<accession>H9UKY4</accession>
<evidence type="ECO:0000313" key="1">
    <source>
        <dbReference type="EMBL" id="AFG38177.1"/>
    </source>
</evidence>
<dbReference type="Proteomes" id="UP000007383">
    <property type="component" value="Chromosome"/>
</dbReference>
<dbReference type="RefSeq" id="WP_014456160.1">
    <property type="nucleotide sequence ID" value="NC_017098.1"/>
</dbReference>
<dbReference type="PATRIC" id="fig|889378.3.peg.2115"/>
<organism evidence="1 2">
    <name type="scientific">Spirochaeta africana (strain ATCC 700263 / DSM 8902 / Z-7692)</name>
    <dbReference type="NCBI Taxonomy" id="889378"/>
    <lineage>
        <taxon>Bacteria</taxon>
        <taxon>Pseudomonadati</taxon>
        <taxon>Spirochaetota</taxon>
        <taxon>Spirochaetia</taxon>
        <taxon>Spirochaetales</taxon>
        <taxon>Spirochaetaceae</taxon>
        <taxon>Spirochaeta</taxon>
    </lineage>
</organism>
<dbReference type="HOGENOM" id="CLU_089660_0_0_12"/>
<sequence length="267" mass="31385">MAKVSAEAKKEFFEVIKLYKQHIEQIEQREKNLQKVVDSDESGGQYKRITLAEERLHLASYYLLLNQISRSLLAVKNDSYLNDARKSCYQSIIYLEDVVSDWIDAPYSDYAELQDRIDGLEDSARYEMVVKLGFAIDSVKEDFGENTKWKWSFVELEGRFATVAKNFLNMKTLVAGLDPRVEGYEVRSKHLRIVKEKLQHAADRYREKYELSTNRIDDFKIAIQYLMALRRLHMQLGETDDAEKVKKKIDVWKNKMESDEKTSESRR</sequence>
<dbReference type="eggNOG" id="ENOG5032X70">
    <property type="taxonomic scope" value="Bacteria"/>
</dbReference>
<keyword evidence="2" id="KW-1185">Reference proteome</keyword>
<reference evidence="2" key="1">
    <citation type="journal article" date="2013" name="Stand. Genomic Sci.">
        <title>Complete genome sequence of the halophilic bacterium Spirochaeta africana type strain (Z-7692(T)) from the alkaline Lake Magadi in the East African Rift.</title>
        <authorList>
            <person name="Liolos K."/>
            <person name="Abt B."/>
            <person name="Scheuner C."/>
            <person name="Teshima H."/>
            <person name="Held B."/>
            <person name="Lapidus A."/>
            <person name="Nolan M."/>
            <person name="Lucas S."/>
            <person name="Deshpande S."/>
            <person name="Cheng J.F."/>
            <person name="Tapia R."/>
            <person name="Goodwin L.A."/>
            <person name="Pitluck S."/>
            <person name="Pagani I."/>
            <person name="Ivanova N."/>
            <person name="Mavromatis K."/>
            <person name="Mikhailova N."/>
            <person name="Huntemann M."/>
            <person name="Pati A."/>
            <person name="Chen A."/>
            <person name="Palaniappan K."/>
            <person name="Land M."/>
            <person name="Rohde M."/>
            <person name="Tindall B.J."/>
            <person name="Detter J.C."/>
            <person name="Goker M."/>
            <person name="Bristow J."/>
            <person name="Eisen J.A."/>
            <person name="Markowitz V."/>
            <person name="Hugenholtz P."/>
            <person name="Woyke T."/>
            <person name="Klenk H.P."/>
            <person name="Kyrpides N.C."/>
        </authorList>
    </citation>
    <scope>NUCLEOTIDE SEQUENCE</scope>
    <source>
        <strain evidence="2">ATCC 700263 / DSM 8902 / Z-7692</strain>
    </source>
</reference>
<dbReference type="AlphaFoldDB" id="H9UKY4"/>
<evidence type="ECO:0000313" key="2">
    <source>
        <dbReference type="Proteomes" id="UP000007383"/>
    </source>
</evidence>
<dbReference type="OrthoDB" id="362649at2"/>
<proteinExistence type="predicted"/>
<dbReference type="STRING" id="889378.Spiaf_2129"/>
<name>H9UKY4_SPIAZ</name>
<protein>
    <submittedName>
        <fullName evidence="1">Uncharacterized protein</fullName>
    </submittedName>
</protein>
<dbReference type="KEGG" id="sfc:Spiaf_2129"/>
<gene>
    <name evidence="1" type="ordered locus">Spiaf_2129</name>
</gene>